<feature type="signal peptide" evidence="1">
    <location>
        <begin position="1"/>
        <end position="19"/>
    </location>
</feature>
<gene>
    <name evidence="3" type="ORF">Q644_03280</name>
</gene>
<name>U4VF11_9HYPH</name>
<dbReference type="EMBL" id="ASXJ01000175">
    <property type="protein sequence ID" value="ERM01351.1"/>
    <property type="molecule type" value="Genomic_DNA"/>
</dbReference>
<evidence type="ECO:0000256" key="1">
    <source>
        <dbReference type="SAM" id="SignalP"/>
    </source>
</evidence>
<evidence type="ECO:0000313" key="3">
    <source>
        <dbReference type="EMBL" id="ERM01351.1"/>
    </source>
</evidence>
<sequence>MRLAATTLFIGLSAAAAYAAPPPEGSKLSEIIAKIEQKADTAFIDEVDWNDRGYYEIEYVTKAGAKVEVKVDPTDRRKCPVDFRF</sequence>
<dbReference type="Proteomes" id="UP000016842">
    <property type="component" value="Unassembled WGS sequence"/>
</dbReference>
<feature type="chain" id="PRO_5004656984" description="PepSY domain-containing protein" evidence="1">
    <location>
        <begin position="20"/>
        <end position="85"/>
    </location>
</feature>
<organism evidence="3 4">
    <name type="scientific">Brucella intermedia 229E</name>
    <dbReference type="NCBI Taxonomy" id="1337887"/>
    <lineage>
        <taxon>Bacteria</taxon>
        <taxon>Pseudomonadati</taxon>
        <taxon>Pseudomonadota</taxon>
        <taxon>Alphaproteobacteria</taxon>
        <taxon>Hyphomicrobiales</taxon>
        <taxon>Brucellaceae</taxon>
        <taxon>Brucella/Ochrobactrum group</taxon>
        <taxon>Brucella</taxon>
    </lineage>
</organism>
<dbReference type="Pfam" id="PF13670">
    <property type="entry name" value="PepSY_2"/>
    <property type="match status" value="1"/>
</dbReference>
<accession>U4VF11</accession>
<dbReference type="PATRIC" id="fig|1337887.3.peg.3149"/>
<proteinExistence type="predicted"/>
<evidence type="ECO:0000259" key="2">
    <source>
        <dbReference type="Pfam" id="PF13670"/>
    </source>
</evidence>
<comment type="caution">
    <text evidence="3">The sequence shown here is derived from an EMBL/GenBank/DDBJ whole genome shotgun (WGS) entry which is preliminary data.</text>
</comment>
<feature type="domain" description="PepSY" evidence="2">
    <location>
        <begin position="4"/>
        <end position="75"/>
    </location>
</feature>
<reference evidence="3 4" key="1">
    <citation type="journal article" date="2014" name="FEMS Microbiol. Lett.">
        <title>Genome sequencing analysis reveals virulence-related gene content of Ochrobactrum intermedium strain 229E, a urease-positive strain isolated from the human gastric niche.</title>
        <authorList>
            <person name="Kulkarni G.J."/>
            <person name="Shetty S."/>
            <person name="Dharne M.S."/>
            <person name="Shouche Y.S."/>
        </authorList>
    </citation>
    <scope>NUCLEOTIDE SEQUENCE [LARGE SCALE GENOMIC DNA]</scope>
    <source>
        <strain evidence="3 4">229E</strain>
    </source>
</reference>
<protein>
    <recommendedName>
        <fullName evidence="2">PepSY domain-containing protein</fullName>
    </recommendedName>
</protein>
<dbReference type="AlphaFoldDB" id="U4VF11"/>
<evidence type="ECO:0000313" key="4">
    <source>
        <dbReference type="Proteomes" id="UP000016842"/>
    </source>
</evidence>
<keyword evidence="1" id="KW-0732">Signal</keyword>
<dbReference type="InterPro" id="IPR025711">
    <property type="entry name" value="PepSY"/>
</dbReference>